<gene>
    <name evidence="9" type="ORF">R1sor_009355</name>
</gene>
<proteinExistence type="inferred from homology"/>
<comment type="similarity">
    <text evidence="3">Belongs to the HARBI1 family.</text>
</comment>
<name>A0ABD3HY87_9MARC</name>
<comment type="cofactor">
    <cofactor evidence="1">
        <name>a divalent metal cation</name>
        <dbReference type="ChEBI" id="CHEBI:60240"/>
    </cofactor>
</comment>
<dbReference type="AlphaFoldDB" id="A0ABD3HY87"/>
<dbReference type="GO" id="GO:0016787">
    <property type="term" value="F:hydrolase activity"/>
    <property type="evidence" value="ECO:0007669"/>
    <property type="project" value="UniProtKB-KW"/>
</dbReference>
<evidence type="ECO:0000256" key="2">
    <source>
        <dbReference type="ARBA" id="ARBA00004123"/>
    </source>
</evidence>
<evidence type="ECO:0000256" key="6">
    <source>
        <dbReference type="ARBA" id="ARBA00022801"/>
    </source>
</evidence>
<keyword evidence="10" id="KW-1185">Reference proteome</keyword>
<dbReference type="PANTHER" id="PTHR22930:SF85">
    <property type="entry name" value="GH03217P-RELATED"/>
    <property type="match status" value="1"/>
</dbReference>
<organism evidence="9 10">
    <name type="scientific">Riccia sorocarpa</name>
    <dbReference type="NCBI Taxonomy" id="122646"/>
    <lineage>
        <taxon>Eukaryota</taxon>
        <taxon>Viridiplantae</taxon>
        <taxon>Streptophyta</taxon>
        <taxon>Embryophyta</taxon>
        <taxon>Marchantiophyta</taxon>
        <taxon>Marchantiopsida</taxon>
        <taxon>Marchantiidae</taxon>
        <taxon>Marchantiales</taxon>
        <taxon>Ricciaceae</taxon>
        <taxon>Riccia</taxon>
    </lineage>
</organism>
<sequence>MVFSFNTVFIVLTALSNQRQKLTAILVLCAGFIQQRLMLMATVILMIDSWVRRKKNTCHSLAVRRSYQRVEEDLSWNTVYTWCGRQKDMEHASQEFLRKVGLPNCQGAIDGTHLRLRQGPFGGNTSRDWYNRKGWYSVVLQAICDSNGIFLDISTGMPGCVHDSRVLTRSRFYDAAMAGAVLAEPVITINRGYHVSPYILGDQGYQMLPWLVKCYPPRGLSVLQRTFNERHIRGRLIIEQAFGQLKARFPILSLGIGSSITWGRKWYMIVAFCTIYLCSSLNEYSSLNAGI</sequence>
<comment type="caution">
    <text evidence="9">The sequence shown here is derived from an EMBL/GenBank/DDBJ whole genome shotgun (WGS) entry which is preliminary data.</text>
</comment>
<dbReference type="PANTHER" id="PTHR22930">
    <property type="match status" value="1"/>
</dbReference>
<accession>A0ABD3HY87</accession>
<dbReference type="EMBL" id="JBJQOH010000002">
    <property type="protein sequence ID" value="KAL3695279.1"/>
    <property type="molecule type" value="Genomic_DNA"/>
</dbReference>
<dbReference type="GO" id="GO:0004518">
    <property type="term" value="F:nuclease activity"/>
    <property type="evidence" value="ECO:0007669"/>
    <property type="project" value="UniProtKB-KW"/>
</dbReference>
<evidence type="ECO:0000313" key="10">
    <source>
        <dbReference type="Proteomes" id="UP001633002"/>
    </source>
</evidence>
<reference evidence="9 10" key="1">
    <citation type="submission" date="2024-09" db="EMBL/GenBank/DDBJ databases">
        <title>Chromosome-scale assembly of Riccia sorocarpa.</title>
        <authorList>
            <person name="Paukszto L."/>
        </authorList>
    </citation>
    <scope>NUCLEOTIDE SEQUENCE [LARGE SCALE GENOMIC DNA]</scope>
    <source>
        <strain evidence="9">LP-2024</strain>
        <tissue evidence="9">Aerial parts of the thallus</tissue>
    </source>
</reference>
<keyword evidence="5" id="KW-0479">Metal-binding</keyword>
<dbReference type="Proteomes" id="UP001633002">
    <property type="component" value="Unassembled WGS sequence"/>
</dbReference>
<evidence type="ECO:0000256" key="5">
    <source>
        <dbReference type="ARBA" id="ARBA00022723"/>
    </source>
</evidence>
<comment type="subcellular location">
    <subcellularLocation>
        <location evidence="2">Nucleus</location>
    </subcellularLocation>
</comment>
<protein>
    <recommendedName>
        <fullName evidence="8">DDE Tnp4 domain-containing protein</fullName>
    </recommendedName>
</protein>
<dbReference type="InterPro" id="IPR027806">
    <property type="entry name" value="HARBI1_dom"/>
</dbReference>
<dbReference type="GO" id="GO:0005634">
    <property type="term" value="C:nucleus"/>
    <property type="evidence" value="ECO:0007669"/>
    <property type="project" value="UniProtKB-SubCell"/>
</dbReference>
<dbReference type="InterPro" id="IPR045249">
    <property type="entry name" value="HARBI1-like"/>
</dbReference>
<evidence type="ECO:0000256" key="1">
    <source>
        <dbReference type="ARBA" id="ARBA00001968"/>
    </source>
</evidence>
<evidence type="ECO:0000313" key="9">
    <source>
        <dbReference type="EMBL" id="KAL3695279.1"/>
    </source>
</evidence>
<keyword evidence="4" id="KW-0540">Nuclease</keyword>
<evidence type="ECO:0000256" key="3">
    <source>
        <dbReference type="ARBA" id="ARBA00006958"/>
    </source>
</evidence>
<evidence type="ECO:0000256" key="7">
    <source>
        <dbReference type="ARBA" id="ARBA00023242"/>
    </source>
</evidence>
<feature type="domain" description="DDE Tnp4" evidence="8">
    <location>
        <begin position="109"/>
        <end position="273"/>
    </location>
</feature>
<evidence type="ECO:0000256" key="4">
    <source>
        <dbReference type="ARBA" id="ARBA00022722"/>
    </source>
</evidence>
<evidence type="ECO:0000259" key="8">
    <source>
        <dbReference type="Pfam" id="PF13359"/>
    </source>
</evidence>
<keyword evidence="7" id="KW-0539">Nucleus</keyword>
<keyword evidence="6" id="KW-0378">Hydrolase</keyword>
<dbReference type="GO" id="GO:0046872">
    <property type="term" value="F:metal ion binding"/>
    <property type="evidence" value="ECO:0007669"/>
    <property type="project" value="UniProtKB-KW"/>
</dbReference>
<dbReference type="Pfam" id="PF13359">
    <property type="entry name" value="DDE_Tnp_4"/>
    <property type="match status" value="1"/>
</dbReference>